<dbReference type="Proteomes" id="UP001152533">
    <property type="component" value="Unassembled WGS sequence"/>
</dbReference>
<comment type="caution">
    <text evidence="3">The sequence shown here is derived from an EMBL/GenBank/DDBJ whole genome shotgun (WGS) entry which is preliminary data.</text>
</comment>
<protein>
    <submittedName>
        <fullName evidence="3">Uncharacterized protein</fullName>
    </submittedName>
</protein>
<dbReference type="EMBL" id="CAMGZC010001550">
    <property type="protein sequence ID" value="CAI0653120.1"/>
    <property type="molecule type" value="Genomic_DNA"/>
</dbReference>
<feature type="region of interest" description="Disordered" evidence="2">
    <location>
        <begin position="289"/>
        <end position="372"/>
    </location>
</feature>
<organism evidence="3 4">
    <name type="scientific">Colletotrichum noveboracense</name>
    <dbReference type="NCBI Taxonomy" id="2664923"/>
    <lineage>
        <taxon>Eukaryota</taxon>
        <taxon>Fungi</taxon>
        <taxon>Dikarya</taxon>
        <taxon>Ascomycota</taxon>
        <taxon>Pezizomycotina</taxon>
        <taxon>Sordariomycetes</taxon>
        <taxon>Hypocreomycetidae</taxon>
        <taxon>Glomerellales</taxon>
        <taxon>Glomerellaceae</taxon>
        <taxon>Colletotrichum</taxon>
        <taxon>Colletotrichum gloeosporioides species complex</taxon>
    </lineage>
</organism>
<keyword evidence="1" id="KW-0175">Coiled coil</keyword>
<evidence type="ECO:0000256" key="1">
    <source>
        <dbReference type="SAM" id="Coils"/>
    </source>
</evidence>
<proteinExistence type="predicted"/>
<accession>A0A9W4S539</accession>
<evidence type="ECO:0000313" key="4">
    <source>
        <dbReference type="Proteomes" id="UP001152533"/>
    </source>
</evidence>
<evidence type="ECO:0000256" key="2">
    <source>
        <dbReference type="SAM" id="MobiDB-lite"/>
    </source>
</evidence>
<reference evidence="3" key="1">
    <citation type="submission" date="2022-08" db="EMBL/GenBank/DDBJ databases">
        <authorList>
            <person name="Giroux E."/>
            <person name="Giroux E."/>
        </authorList>
    </citation>
    <scope>NUCLEOTIDE SEQUENCE</scope>
    <source>
        <strain evidence="3">H1091258</strain>
    </source>
</reference>
<feature type="coiled-coil region" evidence="1">
    <location>
        <begin position="241"/>
        <end position="268"/>
    </location>
</feature>
<evidence type="ECO:0000313" key="3">
    <source>
        <dbReference type="EMBL" id="CAI0653120.1"/>
    </source>
</evidence>
<keyword evidence="4" id="KW-1185">Reference proteome</keyword>
<name>A0A9W4S539_9PEZI</name>
<gene>
    <name evidence="3" type="ORF">CGXH109_LOCUS124187</name>
</gene>
<dbReference type="AlphaFoldDB" id="A0A9W4S539"/>
<sequence length="372" mass="43480">MNGAWLPPFHQPGYRPVPHLNVAPGWWNGVPPAHFVLNVPVNQPPAPPPYPYPHPLPQAPYVHQGPPRYGQGFQEPNFVPVFRPKPRQPRIEDMPPCVDCGIGLVQQQVRDLLNDKEDEKFKKARRRKERAAAVAQQDAMAKNAAIVRDEFGRLLEDSVRDVMVRRRDRLRDLDIDPEPHRRAIPLEYRRSKTPVAITQDLWDSLERGRALEQSELTLQQITELISRTRGLELQSSKGDTEDERHKQLESLQAQVDSLEARIVPYQRRPELIMDHPTFPDARFAEARQHFGRTPSQPPRGRQHERYFMKQRPRTPRSRSRRRPYQFVGEELHSPYDDGLYSDSYEGLPELRRRPPRRYHIPFAPEVPDYYES</sequence>
<feature type="compositionally biased region" description="Basic residues" evidence="2">
    <location>
        <begin position="308"/>
        <end position="323"/>
    </location>
</feature>